<evidence type="ECO:0000256" key="1">
    <source>
        <dbReference type="SAM" id="MobiDB-lite"/>
    </source>
</evidence>
<feature type="transmembrane region" description="Helical" evidence="2">
    <location>
        <begin position="60"/>
        <end position="82"/>
    </location>
</feature>
<evidence type="ECO:0000313" key="3">
    <source>
        <dbReference type="EMBL" id="CPR22433.1"/>
    </source>
</evidence>
<dbReference type="AlphaFoldDB" id="A0A0D6JKE4"/>
<keyword evidence="4" id="KW-1185">Reference proteome</keyword>
<accession>A0A0D6JKE4</accession>
<dbReference type="Proteomes" id="UP000033187">
    <property type="component" value="Chromosome 1"/>
</dbReference>
<keyword evidence="2" id="KW-0812">Transmembrane</keyword>
<dbReference type="RefSeq" id="WP_046479481.1">
    <property type="nucleotide sequence ID" value="NZ_LN829118.1"/>
</dbReference>
<gene>
    <name evidence="3" type="primary">atpI</name>
    <name evidence="3" type="ORF">YBN1229_v1_3866</name>
</gene>
<organism evidence="3 4">
    <name type="scientific">Candidatus Filomicrobium marinum</name>
    <dbReference type="NCBI Taxonomy" id="1608628"/>
    <lineage>
        <taxon>Bacteria</taxon>
        <taxon>Pseudomonadati</taxon>
        <taxon>Pseudomonadota</taxon>
        <taxon>Alphaproteobacteria</taxon>
        <taxon>Hyphomicrobiales</taxon>
        <taxon>Hyphomicrobiaceae</taxon>
        <taxon>Filomicrobium</taxon>
    </lineage>
</organism>
<keyword evidence="2" id="KW-1133">Transmembrane helix</keyword>
<protein>
    <submittedName>
        <fullName evidence="3">ATP synthase protein I</fullName>
    </submittedName>
</protein>
<feature type="transmembrane region" description="Helical" evidence="2">
    <location>
        <begin position="88"/>
        <end position="109"/>
    </location>
</feature>
<dbReference type="KEGG" id="fil:BN1229_v1_3876"/>
<evidence type="ECO:0000313" key="4">
    <source>
        <dbReference type="Proteomes" id="UP000033187"/>
    </source>
</evidence>
<reference evidence="4" key="1">
    <citation type="submission" date="2015-02" db="EMBL/GenBank/DDBJ databases">
        <authorList>
            <person name="Chooi Y.-H."/>
        </authorList>
    </citation>
    <scope>NUCLEOTIDE SEQUENCE [LARGE SCALE GENOMIC DNA]</scope>
    <source>
        <strain evidence="4">strain Y</strain>
    </source>
</reference>
<keyword evidence="2" id="KW-0472">Membrane</keyword>
<evidence type="ECO:0000256" key="2">
    <source>
        <dbReference type="SAM" id="Phobius"/>
    </source>
</evidence>
<proteinExistence type="predicted"/>
<dbReference type="InterPro" id="IPR032820">
    <property type="entry name" value="ATPase_put"/>
</dbReference>
<dbReference type="Pfam" id="PF09527">
    <property type="entry name" value="ATPase_gene1"/>
    <property type="match status" value="1"/>
</dbReference>
<name>A0A0D6JKE4_9HYPH</name>
<dbReference type="KEGG" id="fiy:BN1229_v1_3866"/>
<dbReference type="EMBL" id="LN829119">
    <property type="protein sequence ID" value="CPR22433.1"/>
    <property type="molecule type" value="Genomic_DNA"/>
</dbReference>
<sequence>MTNGSKGDAPENGAPDPREKEALERRLEGLGQRLDKIRSEEAAKAEAEEDARIHSRGMAYGLRMASELVGAVLVGGLIGFGLDTLLGTVPWFFLFFFVLGLIAGIRNVIRGFERLQAEIAAKTRGDIGTDIRNSDDDD</sequence>
<feature type="region of interest" description="Disordered" evidence="1">
    <location>
        <begin position="1"/>
        <end position="21"/>
    </location>
</feature>